<dbReference type="InterPro" id="IPR000157">
    <property type="entry name" value="TIR_dom"/>
</dbReference>
<dbReference type="Pfam" id="PF00931">
    <property type="entry name" value="NB-ARC"/>
    <property type="match status" value="1"/>
</dbReference>
<dbReference type="SUPFAM" id="SSF52540">
    <property type="entry name" value="P-loop containing nucleoside triphosphate hydrolases"/>
    <property type="match status" value="1"/>
</dbReference>
<dbReference type="EMBL" id="JAWXYG010000011">
    <property type="protein sequence ID" value="KAK4259580.1"/>
    <property type="molecule type" value="Genomic_DNA"/>
</dbReference>
<keyword evidence="3" id="KW-1185">Reference proteome</keyword>
<gene>
    <name evidence="2" type="ORF">QN277_005896</name>
</gene>
<dbReference type="InterPro" id="IPR042197">
    <property type="entry name" value="Apaf_helical"/>
</dbReference>
<dbReference type="GO" id="GO:0043531">
    <property type="term" value="F:ADP binding"/>
    <property type="evidence" value="ECO:0007669"/>
    <property type="project" value="InterPro"/>
</dbReference>
<dbReference type="PANTHER" id="PTHR11017:SF570">
    <property type="entry name" value="DISEASE RESISTANCE PROTEIN (TIR-NBS CLASS)-RELATED"/>
    <property type="match status" value="1"/>
</dbReference>
<dbReference type="SMART" id="SM00255">
    <property type="entry name" value="TIR"/>
    <property type="match status" value="1"/>
</dbReference>
<dbReference type="GO" id="GO:0006952">
    <property type="term" value="P:defense response"/>
    <property type="evidence" value="ECO:0007669"/>
    <property type="project" value="InterPro"/>
</dbReference>
<dbReference type="Gene3D" id="3.40.50.300">
    <property type="entry name" value="P-loop containing nucleotide triphosphate hydrolases"/>
    <property type="match status" value="1"/>
</dbReference>
<proteinExistence type="predicted"/>
<evidence type="ECO:0000313" key="3">
    <source>
        <dbReference type="Proteomes" id="UP001293593"/>
    </source>
</evidence>
<comment type="caution">
    <text evidence="2">The sequence shown here is derived from an EMBL/GenBank/DDBJ whole genome shotgun (WGS) entry which is preliminary data.</text>
</comment>
<dbReference type="PRINTS" id="PR00364">
    <property type="entry name" value="DISEASERSIST"/>
</dbReference>
<reference evidence="2" key="1">
    <citation type="submission" date="2023-10" db="EMBL/GenBank/DDBJ databases">
        <title>Chromosome-level genome of the transformable northern wattle, Acacia crassicarpa.</title>
        <authorList>
            <person name="Massaro I."/>
            <person name="Sinha N.R."/>
            <person name="Poethig S."/>
            <person name="Leichty A.R."/>
        </authorList>
    </citation>
    <scope>NUCLEOTIDE SEQUENCE</scope>
    <source>
        <strain evidence="2">Acra3RX</strain>
        <tissue evidence="2">Leaf</tissue>
    </source>
</reference>
<evidence type="ECO:0000313" key="2">
    <source>
        <dbReference type="EMBL" id="KAK4259580.1"/>
    </source>
</evidence>
<dbReference type="AlphaFoldDB" id="A0AAE1JXY1"/>
<dbReference type="GO" id="GO:0007165">
    <property type="term" value="P:signal transduction"/>
    <property type="evidence" value="ECO:0007669"/>
    <property type="project" value="InterPro"/>
</dbReference>
<feature type="domain" description="TIR" evidence="1">
    <location>
        <begin position="21"/>
        <end position="188"/>
    </location>
</feature>
<dbReference type="Pfam" id="PF01582">
    <property type="entry name" value="TIR"/>
    <property type="match status" value="1"/>
</dbReference>
<sequence>MIIPNQEPSSSGSSSSESTSNHYDVFLNFTTETTFTITLCDSLRKKGIDKIFVVPKKLRKKKRKRVLASPDPPTAIKEATVYILVFSEDYASSAHCLDELVEIMESKKKKKKQVVFPIFYQIEPTVVRRQKSKYGEAMDAHQRRFGDERVLKWKKALNEAAGLSGWHFEPGSENDVVEKIVEVAFSKLPPKGLHIGEHIVGLGSRIKDVTSLLNAVPILGIHGTAGVGKTTLAKAAYNSIVHQFQEACFLSDIREAPKECEGMVRLQKTILSEILDEKKKIKFSSVNKGISKINRRLCKKRVLLVLDDVDKKEELEQLMGGRGWFGKGSKVIVTTRNKQLLIDGHIHEYEMTKLNDNDSLELFCQYAFPSDKPTVEYEDMSKRMVNYAQGLPSALKTMGSKLNHKSMDAWKCALDQLERLPERKVEDVLKIMGK</sequence>
<organism evidence="2 3">
    <name type="scientific">Acacia crassicarpa</name>
    <name type="common">northern wattle</name>
    <dbReference type="NCBI Taxonomy" id="499986"/>
    <lineage>
        <taxon>Eukaryota</taxon>
        <taxon>Viridiplantae</taxon>
        <taxon>Streptophyta</taxon>
        <taxon>Embryophyta</taxon>
        <taxon>Tracheophyta</taxon>
        <taxon>Spermatophyta</taxon>
        <taxon>Magnoliopsida</taxon>
        <taxon>eudicotyledons</taxon>
        <taxon>Gunneridae</taxon>
        <taxon>Pentapetalae</taxon>
        <taxon>rosids</taxon>
        <taxon>fabids</taxon>
        <taxon>Fabales</taxon>
        <taxon>Fabaceae</taxon>
        <taxon>Caesalpinioideae</taxon>
        <taxon>mimosoid clade</taxon>
        <taxon>Acacieae</taxon>
        <taxon>Acacia</taxon>
    </lineage>
</organism>
<name>A0AAE1JXY1_9FABA</name>
<dbReference type="Gene3D" id="3.40.50.10140">
    <property type="entry name" value="Toll/interleukin-1 receptor homology (TIR) domain"/>
    <property type="match status" value="1"/>
</dbReference>
<dbReference type="InterPro" id="IPR002182">
    <property type="entry name" value="NB-ARC"/>
</dbReference>
<dbReference type="Proteomes" id="UP001293593">
    <property type="component" value="Unassembled WGS sequence"/>
</dbReference>
<accession>A0AAE1JXY1</accession>
<dbReference type="SUPFAM" id="SSF52200">
    <property type="entry name" value="Toll/Interleukin receptor TIR domain"/>
    <property type="match status" value="1"/>
</dbReference>
<dbReference type="InterPro" id="IPR027417">
    <property type="entry name" value="P-loop_NTPase"/>
</dbReference>
<protein>
    <recommendedName>
        <fullName evidence="1">TIR domain-containing protein</fullName>
    </recommendedName>
</protein>
<dbReference type="PROSITE" id="PS50104">
    <property type="entry name" value="TIR"/>
    <property type="match status" value="1"/>
</dbReference>
<dbReference type="InterPro" id="IPR044974">
    <property type="entry name" value="Disease_R_plants"/>
</dbReference>
<evidence type="ECO:0000259" key="1">
    <source>
        <dbReference type="PROSITE" id="PS50104"/>
    </source>
</evidence>
<dbReference type="InterPro" id="IPR035897">
    <property type="entry name" value="Toll_tir_struct_dom_sf"/>
</dbReference>
<dbReference type="Gene3D" id="1.10.8.430">
    <property type="entry name" value="Helical domain of apoptotic protease-activating factors"/>
    <property type="match status" value="1"/>
</dbReference>
<dbReference type="PANTHER" id="PTHR11017">
    <property type="entry name" value="LEUCINE-RICH REPEAT-CONTAINING PROTEIN"/>
    <property type="match status" value="1"/>
</dbReference>